<keyword evidence="3" id="KW-1185">Reference proteome</keyword>
<dbReference type="AlphaFoldDB" id="C6KRN7"/>
<proteinExistence type="predicted"/>
<dbReference type="EMBL" id="BX284601">
    <property type="protein sequence ID" value="CAZ65520.1"/>
    <property type="molecule type" value="Genomic_DNA"/>
</dbReference>
<feature type="region of interest" description="Disordered" evidence="1">
    <location>
        <begin position="53"/>
        <end position="72"/>
    </location>
</feature>
<gene>
    <name evidence="2" type="ORF">CELE_T05F1.15</name>
    <name evidence="2 4" type="ORF">T05F1.15</name>
</gene>
<dbReference type="WormBase" id="T05F1.15">
    <property type="protein sequence ID" value="CE43864"/>
    <property type="gene ID" value="WBGene00194656"/>
</dbReference>
<dbReference type="SMR" id="C6KRN7"/>
<dbReference type="InParanoid" id="C6KRN7"/>
<dbReference type="CTD" id="13181571"/>
<dbReference type="RefSeq" id="NP_001251167.1">
    <property type="nucleotide sequence ID" value="NM_001264238.1"/>
</dbReference>
<dbReference type="AGR" id="WB:WBGene00194656"/>
<dbReference type="KEGG" id="cel:CELE_T05F1.15"/>
<dbReference type="OMA" id="DLHEYRW"/>
<dbReference type="GeneID" id="13181571"/>
<dbReference type="Bgee" id="WBGene00194656">
    <property type="expression patterns" value="Expressed in larva"/>
</dbReference>
<dbReference type="PaxDb" id="6239-T05F1.15"/>
<accession>C6KRN7</accession>
<evidence type="ECO:0000313" key="2">
    <source>
        <dbReference type="EMBL" id="CAZ65520.1"/>
    </source>
</evidence>
<reference evidence="2 3" key="1">
    <citation type="journal article" date="1998" name="Science">
        <title>Genome sequence of the nematode C. elegans: a platform for investigating biology.</title>
        <authorList>
            <consortium name="The C. elegans sequencing consortium"/>
            <person name="Sulson J.E."/>
            <person name="Waterston R."/>
        </authorList>
    </citation>
    <scope>NUCLEOTIDE SEQUENCE [LARGE SCALE GENOMIC DNA]</scope>
    <source>
        <strain evidence="2 3">Bristol N2</strain>
    </source>
</reference>
<evidence type="ECO:0000313" key="4">
    <source>
        <dbReference type="WormBase" id="T05F1.15"/>
    </source>
</evidence>
<organism evidence="2 3">
    <name type="scientific">Caenorhabditis elegans</name>
    <dbReference type="NCBI Taxonomy" id="6239"/>
    <lineage>
        <taxon>Eukaryota</taxon>
        <taxon>Metazoa</taxon>
        <taxon>Ecdysozoa</taxon>
        <taxon>Nematoda</taxon>
        <taxon>Chromadorea</taxon>
        <taxon>Rhabditida</taxon>
        <taxon>Rhabditina</taxon>
        <taxon>Rhabditomorpha</taxon>
        <taxon>Rhabditoidea</taxon>
        <taxon>Rhabditidae</taxon>
        <taxon>Peloderinae</taxon>
        <taxon>Caenorhabditis</taxon>
    </lineage>
</organism>
<protein>
    <submittedName>
        <fullName evidence="2">Uncharacterized protein</fullName>
    </submittedName>
</protein>
<dbReference type="Proteomes" id="UP000001940">
    <property type="component" value="Chromosome I"/>
</dbReference>
<dbReference type="HOGENOM" id="CLU_187085_0_0_1"/>
<dbReference type="FunCoup" id="C6KRN7">
    <property type="interactions" value="284"/>
</dbReference>
<evidence type="ECO:0000313" key="3">
    <source>
        <dbReference type="Proteomes" id="UP000001940"/>
    </source>
</evidence>
<dbReference type="OrthoDB" id="5850763at2759"/>
<sequence length="72" mass="8870">MPDYERELDKYEKSVEEHVKKVSQQLDEELVNINRKYKDKIELMKKMELDNKRIGEENERTRQKMEIKKKVS</sequence>
<dbReference type="eggNOG" id="ENOG502TJ1V">
    <property type="taxonomic scope" value="Eukaryota"/>
</dbReference>
<evidence type="ECO:0000256" key="1">
    <source>
        <dbReference type="SAM" id="MobiDB-lite"/>
    </source>
</evidence>
<name>C6KRN7_CAEEL</name>